<dbReference type="InterPro" id="IPR025724">
    <property type="entry name" value="GAG-pre-integrase_dom"/>
</dbReference>
<feature type="domain" description="Reverse transcriptase Ty1/copia-type" evidence="3">
    <location>
        <begin position="413"/>
        <end position="519"/>
    </location>
</feature>
<feature type="coiled-coil region" evidence="1">
    <location>
        <begin position="1301"/>
        <end position="1328"/>
    </location>
</feature>
<dbReference type="PANTHER" id="PTHR11439:SF495">
    <property type="entry name" value="REVERSE TRANSCRIPTASE, RNA-DEPENDENT DNA POLYMERASE-RELATED"/>
    <property type="match status" value="1"/>
</dbReference>
<feature type="domain" description="GAG-pre-integrase" evidence="4">
    <location>
        <begin position="184"/>
        <end position="237"/>
    </location>
</feature>
<feature type="region of interest" description="Disordered" evidence="2">
    <location>
        <begin position="274"/>
        <end position="315"/>
    </location>
</feature>
<evidence type="ECO:0000259" key="5">
    <source>
        <dbReference type="Pfam" id="PF25597"/>
    </source>
</evidence>
<dbReference type="InterPro" id="IPR057670">
    <property type="entry name" value="SH3_retrovirus"/>
</dbReference>
<dbReference type="PANTHER" id="PTHR11439">
    <property type="entry name" value="GAG-POL-RELATED RETROTRANSPOSON"/>
    <property type="match status" value="1"/>
</dbReference>
<dbReference type="GO" id="GO:0008270">
    <property type="term" value="F:zinc ion binding"/>
    <property type="evidence" value="ECO:0007669"/>
    <property type="project" value="InterPro"/>
</dbReference>
<accession>A0A6L2LX96</accession>
<feature type="compositionally biased region" description="Basic and acidic residues" evidence="2">
    <location>
        <begin position="289"/>
        <end position="304"/>
    </location>
</feature>
<reference evidence="6" key="1">
    <citation type="journal article" date="2019" name="Sci. Rep.">
        <title>Draft genome of Tanacetum cinerariifolium, the natural source of mosquito coil.</title>
        <authorList>
            <person name="Yamashiro T."/>
            <person name="Shiraishi A."/>
            <person name="Satake H."/>
            <person name="Nakayama K."/>
        </authorList>
    </citation>
    <scope>NUCLEOTIDE SEQUENCE</scope>
</reference>
<feature type="domain" description="Retroviral polymerase SH3-like" evidence="5">
    <location>
        <begin position="531"/>
        <end position="584"/>
    </location>
</feature>
<dbReference type="SUPFAM" id="SSF57756">
    <property type="entry name" value="Retrovirus zinc finger-like domains"/>
    <property type="match status" value="1"/>
</dbReference>
<dbReference type="Gene3D" id="4.10.60.10">
    <property type="entry name" value="Zinc finger, CCHC-type"/>
    <property type="match status" value="1"/>
</dbReference>
<protein>
    <submittedName>
        <fullName evidence="6">Putative ribonuclease H-like domain-containing protein</fullName>
    </submittedName>
</protein>
<dbReference type="GO" id="GO:0003676">
    <property type="term" value="F:nucleic acid binding"/>
    <property type="evidence" value="ECO:0007669"/>
    <property type="project" value="InterPro"/>
</dbReference>
<feature type="compositionally biased region" description="Polar residues" evidence="2">
    <location>
        <begin position="1237"/>
        <end position="1247"/>
    </location>
</feature>
<organism evidence="6">
    <name type="scientific">Tanacetum cinerariifolium</name>
    <name type="common">Dalmatian daisy</name>
    <name type="synonym">Chrysanthemum cinerariifolium</name>
    <dbReference type="NCBI Taxonomy" id="118510"/>
    <lineage>
        <taxon>Eukaryota</taxon>
        <taxon>Viridiplantae</taxon>
        <taxon>Streptophyta</taxon>
        <taxon>Embryophyta</taxon>
        <taxon>Tracheophyta</taxon>
        <taxon>Spermatophyta</taxon>
        <taxon>Magnoliopsida</taxon>
        <taxon>eudicotyledons</taxon>
        <taxon>Gunneridae</taxon>
        <taxon>Pentapetalae</taxon>
        <taxon>asterids</taxon>
        <taxon>campanulids</taxon>
        <taxon>Asterales</taxon>
        <taxon>Asteraceae</taxon>
        <taxon>Asteroideae</taxon>
        <taxon>Anthemideae</taxon>
        <taxon>Anthemidinae</taxon>
        <taxon>Tanacetum</taxon>
    </lineage>
</organism>
<evidence type="ECO:0000259" key="4">
    <source>
        <dbReference type="Pfam" id="PF13976"/>
    </source>
</evidence>
<evidence type="ECO:0000313" key="6">
    <source>
        <dbReference type="EMBL" id="GEU66386.1"/>
    </source>
</evidence>
<evidence type="ECO:0000259" key="3">
    <source>
        <dbReference type="Pfam" id="PF07727"/>
    </source>
</evidence>
<gene>
    <name evidence="6" type="ORF">Tci_038364</name>
</gene>
<dbReference type="InterPro" id="IPR043502">
    <property type="entry name" value="DNA/RNA_pol_sf"/>
</dbReference>
<feature type="compositionally biased region" description="Basic residues" evidence="2">
    <location>
        <begin position="1199"/>
        <end position="1208"/>
    </location>
</feature>
<dbReference type="InterPro" id="IPR036875">
    <property type="entry name" value="Znf_CCHC_sf"/>
</dbReference>
<dbReference type="InterPro" id="IPR013103">
    <property type="entry name" value="RVT_2"/>
</dbReference>
<dbReference type="EMBL" id="BKCJ010005373">
    <property type="protein sequence ID" value="GEU66386.1"/>
    <property type="molecule type" value="Genomic_DNA"/>
</dbReference>
<feature type="region of interest" description="Disordered" evidence="2">
    <location>
        <begin position="51"/>
        <end position="74"/>
    </location>
</feature>
<feature type="domain" description="Reverse transcriptase Ty1/copia-type" evidence="3">
    <location>
        <begin position="692"/>
        <end position="933"/>
    </location>
</feature>
<dbReference type="Pfam" id="PF07727">
    <property type="entry name" value="RVT_2"/>
    <property type="match status" value="2"/>
</dbReference>
<name>A0A6L2LX96_TANCI</name>
<feature type="region of interest" description="Disordered" evidence="2">
    <location>
        <begin position="1174"/>
        <end position="1213"/>
    </location>
</feature>
<evidence type="ECO:0000256" key="1">
    <source>
        <dbReference type="SAM" id="Coils"/>
    </source>
</evidence>
<feature type="region of interest" description="Disordered" evidence="2">
    <location>
        <begin position="1235"/>
        <end position="1276"/>
    </location>
</feature>
<dbReference type="Pfam" id="PF25597">
    <property type="entry name" value="SH3_retrovirus"/>
    <property type="match status" value="1"/>
</dbReference>
<keyword evidence="1" id="KW-0175">Coiled coil</keyword>
<proteinExistence type="predicted"/>
<sequence length="1580" mass="181270">MAMLTMRAKRYLKNTKRKFSMNGNKTIGFDKSKVKCYNCHKRGHFAKEYRAPRTQKNKNRESTRRTMPVETPASSELVSCDRLGGLGYNAVPPPYTGNFLPPKPDLYGLEEFMNEPIVSEPTVKKPMVETSEAKASGNPYQDLQDKGVNYSRFSRHMTWNMSYLTDYEEMDGGYVTFGVPRKNNMYSVDFKNIVPKEGLTCLFEKATSDESKLWHRRLGHVNFKTMNKLVKGNLTKLAFDIDALTKSMNYKPVIAGNQSNGNAGTKACDDAESKSFQDAGFQPSGNYSKKVDEVPRQENECKDQETEDNDNNTNYVNVAGTDRVNAVRANINNELLFDLEMPELEDINTFNVSNKDEDDGAEVDLNNLDTAIQVSPTPTIRIYKDHPLDQVIGDLNSTTQTRNMSKNLEEHGNKKDERGIVIRNKARLVAQGRIQEKEIDYDEVFSPVARIEAIRLFLAYASFKDFMVYQMDVKSNFLYRKIEKEVYVCQSPRFEDPDFPDKVNKVEKALYGLHQAPRATPPLSFMRPFGCLVTILNTKDHLGKFDGKADEGFFVGYSLNSKAFRVFNSRTRIVEENLHIKFNRVNVVRANINNELLFDLEMPELEDINTFNVSNEDEDDGAEVDLNNLDTAIQVSPTPTIRIHKDHPLNQVIGDLNSTTQTRNMSKNLEEHGFKLDRSYTGRASTIQITKSLDLVDLPYGKRAIGTKWVFRNKKDERGIVIRNKARLVAQGRTQEEEIDYDEVFSPVARIEAIRLFLAYASFKDFMVYQMDVKSNFLYRKIEKEVYVCQSPRFKDPDFPDKVNKVEKALYGLHQAPRAWYETLSTCLLDNGFHRGKIDKTLFIRRHKDDILLVKVYVDDIIFGSTKKELCNAFEKMMHEKFQMSFIRELTFILGLQVKQKQDGIFINQDKYIAEILKKYGFSEVKNVSTPMETQKPLLKDEDGKEVDVYIYRSMIGSLMYLTSSRPDIMFVICAYPRYQVNLKVSHLYAMKKKFRYLKGHPKLGLWYLKDSSFDLVAYTNSDYARASLDRKSKSGGSQYMRCRLISWQCKKQNVVANYTTKAEYMAALSCCGQAIGKAKIVNGEAQLQAIVDEKKVIITESTIRRDLQLKDAEGVDCLPNAAIFEQLTLMRIYVTPFHTKKIFRNMKRVGKGFSGKGTPLFQTTMVETQEEMGKGLAKPTYPHQTPIIIQPSTSQPQKKSKSKKLKRKDTELPQTSVLTSIADDVVNEEINDSLERATTTTTSLDVEQDRGNISKTQSKATPNAPEVNTSQSGEDSLKHTELMKLCTKLQERVFDSETTNITQAVEIESLKKRVKNLERRKRSRTHRLKRLYKVCLSARVESSDDEGLGEEDASKQGRIAAIDSNEDIYLVNVHNDKDMFGVNDLDGDEVIVKSEDVTEKSKKVINDVTLAKALMAIKSAKPKADKVQEKRKAKMIKEPVKLKKKDQIQLDEEVALKLQEELQAEFEMEQRVEKEQNELTDAEKAKLFMEFLEKRRKFFAVKRVKEKRNKPPIKSQQKSIMSTYMKIMDGWKLKSLKKKSFAKFQELFDKAMKKLNNFVDFRTELVEESSKRAGDELEQ</sequence>
<feature type="compositionally biased region" description="Polar residues" evidence="2">
    <location>
        <begin position="1254"/>
        <end position="1275"/>
    </location>
</feature>
<evidence type="ECO:0000256" key="2">
    <source>
        <dbReference type="SAM" id="MobiDB-lite"/>
    </source>
</evidence>
<dbReference type="Pfam" id="PF13976">
    <property type="entry name" value="gag_pre-integrs"/>
    <property type="match status" value="1"/>
</dbReference>
<comment type="caution">
    <text evidence="6">The sequence shown here is derived from an EMBL/GenBank/DDBJ whole genome shotgun (WGS) entry which is preliminary data.</text>
</comment>
<feature type="coiled-coil region" evidence="1">
    <location>
        <begin position="1459"/>
        <end position="1486"/>
    </location>
</feature>
<dbReference type="SUPFAM" id="SSF56672">
    <property type="entry name" value="DNA/RNA polymerases"/>
    <property type="match status" value="1"/>
</dbReference>